<dbReference type="InterPro" id="IPR000515">
    <property type="entry name" value="MetI-like"/>
</dbReference>
<dbReference type="SUPFAM" id="SSF161098">
    <property type="entry name" value="MetI-like"/>
    <property type="match status" value="1"/>
</dbReference>
<dbReference type="PROSITE" id="PS50928">
    <property type="entry name" value="ABC_TM1"/>
    <property type="match status" value="1"/>
</dbReference>
<evidence type="ECO:0000313" key="10">
    <source>
        <dbReference type="Proteomes" id="UP001254257"/>
    </source>
</evidence>
<dbReference type="PANTHER" id="PTHR43386:SF25">
    <property type="entry name" value="PEPTIDE ABC TRANSPORTER PERMEASE PROTEIN"/>
    <property type="match status" value="1"/>
</dbReference>
<protein>
    <submittedName>
        <fullName evidence="9">ABC transporter permease</fullName>
    </submittedName>
</protein>
<evidence type="ECO:0000256" key="2">
    <source>
        <dbReference type="ARBA" id="ARBA00022448"/>
    </source>
</evidence>
<reference evidence="9 10" key="1">
    <citation type="submission" date="2023-09" db="EMBL/GenBank/DDBJ databases">
        <title>Whole genome shotgun sequencing (WGS) of Bosea sp. ZW T0_25, isolated from stored onions (Allium cepa).</title>
        <authorList>
            <person name="Stoll D.A."/>
            <person name="Huch M."/>
        </authorList>
    </citation>
    <scope>NUCLEOTIDE SEQUENCE [LARGE SCALE GENOMIC DNA]</scope>
    <source>
        <strain evidence="9 10">ZW T0_25</strain>
    </source>
</reference>
<accession>A0ABU3S9U5</accession>
<organism evidence="9 10">
    <name type="scientific">Bosea rubneri</name>
    <dbReference type="NCBI Taxonomy" id="3075434"/>
    <lineage>
        <taxon>Bacteria</taxon>
        <taxon>Pseudomonadati</taxon>
        <taxon>Pseudomonadota</taxon>
        <taxon>Alphaproteobacteria</taxon>
        <taxon>Hyphomicrobiales</taxon>
        <taxon>Boseaceae</taxon>
        <taxon>Bosea</taxon>
    </lineage>
</organism>
<comment type="subcellular location">
    <subcellularLocation>
        <location evidence="1 7">Cell membrane</location>
        <topology evidence="1 7">Multi-pass membrane protein</topology>
    </subcellularLocation>
</comment>
<dbReference type="InterPro" id="IPR035906">
    <property type="entry name" value="MetI-like_sf"/>
</dbReference>
<keyword evidence="10" id="KW-1185">Reference proteome</keyword>
<keyword evidence="6 7" id="KW-0472">Membrane</keyword>
<dbReference type="Pfam" id="PF00528">
    <property type="entry name" value="BPD_transp_1"/>
    <property type="match status" value="1"/>
</dbReference>
<evidence type="ECO:0000256" key="3">
    <source>
        <dbReference type="ARBA" id="ARBA00022475"/>
    </source>
</evidence>
<dbReference type="InterPro" id="IPR050366">
    <property type="entry name" value="BP-dependent_transpt_permease"/>
</dbReference>
<proteinExistence type="inferred from homology"/>
<evidence type="ECO:0000256" key="6">
    <source>
        <dbReference type="ARBA" id="ARBA00023136"/>
    </source>
</evidence>
<evidence type="ECO:0000256" key="7">
    <source>
        <dbReference type="RuleBase" id="RU363032"/>
    </source>
</evidence>
<feature type="domain" description="ABC transmembrane type-1" evidence="8">
    <location>
        <begin position="81"/>
        <end position="271"/>
    </location>
</feature>
<feature type="transmembrane region" description="Helical" evidence="7">
    <location>
        <begin position="195"/>
        <end position="217"/>
    </location>
</feature>
<evidence type="ECO:0000313" key="9">
    <source>
        <dbReference type="EMBL" id="MDU0341543.1"/>
    </source>
</evidence>
<comment type="similarity">
    <text evidence="7">Belongs to the binding-protein-dependent transport system permease family.</text>
</comment>
<keyword evidence="5 7" id="KW-1133">Transmembrane helix</keyword>
<evidence type="ECO:0000259" key="8">
    <source>
        <dbReference type="PROSITE" id="PS50928"/>
    </source>
</evidence>
<keyword evidence="3" id="KW-1003">Cell membrane</keyword>
<feature type="transmembrane region" description="Helical" evidence="7">
    <location>
        <begin position="128"/>
        <end position="157"/>
    </location>
</feature>
<name>A0ABU3S9U5_9HYPH</name>
<comment type="caution">
    <text evidence="9">The sequence shown here is derived from an EMBL/GenBank/DDBJ whole genome shotgun (WGS) entry which is preliminary data.</text>
</comment>
<dbReference type="Proteomes" id="UP001254257">
    <property type="component" value="Unassembled WGS sequence"/>
</dbReference>
<evidence type="ECO:0000256" key="1">
    <source>
        <dbReference type="ARBA" id="ARBA00004651"/>
    </source>
</evidence>
<feature type="transmembrane region" description="Helical" evidence="7">
    <location>
        <begin position="21"/>
        <end position="41"/>
    </location>
</feature>
<dbReference type="RefSeq" id="WP_316019361.1">
    <property type="nucleotide sequence ID" value="NZ_JAWDID010000025.1"/>
</dbReference>
<keyword evidence="4 7" id="KW-0812">Transmembrane</keyword>
<feature type="transmembrane region" description="Helical" evidence="7">
    <location>
        <begin position="85"/>
        <end position="107"/>
    </location>
</feature>
<dbReference type="EMBL" id="JAWDID010000025">
    <property type="protein sequence ID" value="MDU0341543.1"/>
    <property type="molecule type" value="Genomic_DNA"/>
</dbReference>
<evidence type="ECO:0000256" key="4">
    <source>
        <dbReference type="ARBA" id="ARBA00022692"/>
    </source>
</evidence>
<sequence length="287" mass="30828">MRPPPLVVAGRPRRWWASPSFLVGLALAGLVVAAALISYVWTPYDPKQMAILKRLRPPSAEHWFGTDQFGRDIFSMIMVGARNSLAVGLGAVGLGLTVGSALGLLAAMRRDGLLDNLIMRMADFSHAFPAVLSAIMISAVWGPGMMNAVIAIAIYSLPYFARLARGAALQCWALDYVLAARAAGLREITITRLHILPNIAGVLVVQATIQFALAILAEAGLSYLGLGTQPPNPSWGRMLNEAQTFMAAQPWLAIFPGMAIALSVLAFNLLGDGLRDAVDPRTRRSRD</sequence>
<dbReference type="PANTHER" id="PTHR43386">
    <property type="entry name" value="OLIGOPEPTIDE TRANSPORT SYSTEM PERMEASE PROTEIN APPC"/>
    <property type="match status" value="1"/>
</dbReference>
<evidence type="ECO:0000256" key="5">
    <source>
        <dbReference type="ARBA" id="ARBA00022989"/>
    </source>
</evidence>
<gene>
    <name evidence="9" type="ORF">RKE40_16720</name>
</gene>
<keyword evidence="2 7" id="KW-0813">Transport</keyword>
<dbReference type="CDD" id="cd06261">
    <property type="entry name" value="TM_PBP2"/>
    <property type="match status" value="1"/>
</dbReference>
<dbReference type="Gene3D" id="1.10.3720.10">
    <property type="entry name" value="MetI-like"/>
    <property type="match status" value="1"/>
</dbReference>
<feature type="transmembrane region" description="Helical" evidence="7">
    <location>
        <begin position="251"/>
        <end position="271"/>
    </location>
</feature>